<evidence type="ECO:0000313" key="6">
    <source>
        <dbReference type="EMBL" id="ATE54381.1"/>
    </source>
</evidence>
<reference evidence="6" key="1">
    <citation type="submission" date="2017-09" db="EMBL/GenBank/DDBJ databases">
        <title>Complete Genome Sequence of ansamitocin-producing Bacterium Actinosynnema pretiosum X47.</title>
        <authorList>
            <person name="Cao G."/>
            <person name="Zong G."/>
            <person name="Zhong C."/>
            <person name="Fu J."/>
        </authorList>
    </citation>
    <scope>NUCLEOTIDE SEQUENCE [LARGE SCALE GENOMIC DNA]</scope>
    <source>
        <strain evidence="6">X47</strain>
    </source>
</reference>
<dbReference type="PANTHER" id="PTHR30290:SF10">
    <property type="entry name" value="PERIPLASMIC OLIGOPEPTIDE-BINDING PROTEIN-RELATED"/>
    <property type="match status" value="1"/>
</dbReference>
<dbReference type="EMBL" id="CP023445">
    <property type="protein sequence ID" value="ATE54381.1"/>
    <property type="molecule type" value="Genomic_DNA"/>
</dbReference>
<protein>
    <submittedName>
        <fullName evidence="6">ABC transporter substrate-binding protein</fullName>
    </submittedName>
</protein>
<evidence type="ECO:0000256" key="3">
    <source>
        <dbReference type="ARBA" id="ARBA00022448"/>
    </source>
</evidence>
<dbReference type="GO" id="GO:1904680">
    <property type="term" value="F:peptide transmembrane transporter activity"/>
    <property type="evidence" value="ECO:0007669"/>
    <property type="project" value="TreeGrafter"/>
</dbReference>
<keyword evidence="4" id="KW-0732">Signal</keyword>
<comment type="subcellular location">
    <subcellularLocation>
        <location evidence="1">Cell envelope</location>
    </subcellularLocation>
</comment>
<evidence type="ECO:0000256" key="2">
    <source>
        <dbReference type="ARBA" id="ARBA00005695"/>
    </source>
</evidence>
<dbReference type="Gene3D" id="3.40.190.10">
    <property type="entry name" value="Periplasmic binding protein-like II"/>
    <property type="match status" value="1"/>
</dbReference>
<dbReference type="PANTHER" id="PTHR30290">
    <property type="entry name" value="PERIPLASMIC BINDING COMPONENT OF ABC TRANSPORTER"/>
    <property type="match status" value="1"/>
</dbReference>
<gene>
    <name evidence="6" type="ORF">CNX65_14665</name>
</gene>
<evidence type="ECO:0000313" key="7">
    <source>
        <dbReference type="Proteomes" id="UP000218505"/>
    </source>
</evidence>
<organism evidence="6 7">
    <name type="scientific">Actinosynnema pretiosum</name>
    <dbReference type="NCBI Taxonomy" id="42197"/>
    <lineage>
        <taxon>Bacteria</taxon>
        <taxon>Bacillati</taxon>
        <taxon>Actinomycetota</taxon>
        <taxon>Actinomycetes</taxon>
        <taxon>Pseudonocardiales</taxon>
        <taxon>Pseudonocardiaceae</taxon>
        <taxon>Actinosynnema</taxon>
    </lineage>
</organism>
<feature type="domain" description="Solute-binding protein family 5" evidence="5">
    <location>
        <begin position="50"/>
        <end position="218"/>
    </location>
</feature>
<comment type="similarity">
    <text evidence="2">Belongs to the bacterial solute-binding protein 5 family.</text>
</comment>
<dbReference type="InterPro" id="IPR039424">
    <property type="entry name" value="SBP_5"/>
</dbReference>
<dbReference type="GO" id="GO:0015833">
    <property type="term" value="P:peptide transport"/>
    <property type="evidence" value="ECO:0007669"/>
    <property type="project" value="TreeGrafter"/>
</dbReference>
<name>A0A290Z5P9_9PSEU</name>
<dbReference type="Proteomes" id="UP000218505">
    <property type="component" value="Chromosome"/>
</dbReference>
<dbReference type="Gene3D" id="3.10.105.10">
    <property type="entry name" value="Dipeptide-binding Protein, Domain 3"/>
    <property type="match status" value="1"/>
</dbReference>
<dbReference type="SUPFAM" id="SSF53850">
    <property type="entry name" value="Periplasmic binding protein-like II"/>
    <property type="match status" value="1"/>
</dbReference>
<dbReference type="Pfam" id="PF00496">
    <property type="entry name" value="SBP_bac_5"/>
    <property type="match status" value="1"/>
</dbReference>
<evidence type="ECO:0000256" key="4">
    <source>
        <dbReference type="ARBA" id="ARBA00022729"/>
    </source>
</evidence>
<dbReference type="RefSeq" id="WP_096493474.1">
    <property type="nucleotide sequence ID" value="NZ_CP023445.1"/>
</dbReference>
<sequence length="501" mass="53332">MAQPHLGGVLRLRALPQLPEPVASHRHPLLPVTLLHTRGLFAYPNGSSAPVPDLAESVERVGPTAHLIRLRADVRWDTSPARAVTAHDVVRGLKRLCAPHHTSTALPYFLSTIRGMTAYRDGHPATLRTAADLAEHAAAHDIAGVRALDGRTVLVELLHPAAEFADLLALPCAAPAPAEYDAFLPDSREARHNLRSTGPYRVALVTGDAVRLEHNPAWRAASDPVRARVPGSVLVSALDDDPHLDLTGERVVGRDECSPLLGVDYLALNPRGPLRDRVVRSAVAGAVRRGAHWLVPPDAGAPPDDAAPPERGPLLLPPPLTLTMIHPDTPEGYDTAVAVAAELMAAGLDVLARALPQAEHAALLADRSRAEAGEWDLLLGTWLPDWARGNARAFLLPLCHSTGVANPGGHGLARADALVEAALAAQDDPERAGAAAREAQRLVLDEAVVVPLRHRRPLLPHARADVRNLRVLEAFGGVADLSAVLVPEQCADEREPTGLQV</sequence>
<accession>A0A290Z5P9</accession>
<dbReference type="GO" id="GO:0030313">
    <property type="term" value="C:cell envelope"/>
    <property type="evidence" value="ECO:0007669"/>
    <property type="project" value="UniProtKB-SubCell"/>
</dbReference>
<keyword evidence="7" id="KW-1185">Reference proteome</keyword>
<evidence type="ECO:0000259" key="5">
    <source>
        <dbReference type="Pfam" id="PF00496"/>
    </source>
</evidence>
<dbReference type="InterPro" id="IPR000914">
    <property type="entry name" value="SBP_5_dom"/>
</dbReference>
<keyword evidence="3" id="KW-0813">Transport</keyword>
<evidence type="ECO:0000256" key="1">
    <source>
        <dbReference type="ARBA" id="ARBA00004196"/>
    </source>
</evidence>
<dbReference type="KEGG" id="apre:CNX65_14665"/>
<dbReference type="AlphaFoldDB" id="A0A290Z5P9"/>
<proteinExistence type="inferred from homology"/>